<accession>A0A0K1RWB7</accession>
<dbReference type="AlphaFoldDB" id="A0A0K1RWB7"/>
<reference evidence="2 3" key="1">
    <citation type="journal article" date="2016" name="Stand. Genomic Sci.">
        <title>Complete genome sequence and genomic characterization of Microcystis panniformis FACHB 1757 by third-generation sequencing.</title>
        <authorList>
            <person name="Zhang J.Y."/>
            <person name="Guan R."/>
            <person name="Zhang H.J."/>
            <person name="Li H."/>
            <person name="Xiao P."/>
            <person name="Yu G.L."/>
            <person name="Du L."/>
            <person name="Cao D.M."/>
            <person name="Zhu B.C."/>
            <person name="Li R.H."/>
            <person name="Lu Z.H."/>
        </authorList>
    </citation>
    <scope>NUCLEOTIDE SEQUENCE [LARGE SCALE GENOMIC DNA]</scope>
    <source>
        <strain evidence="2 3">FACHB-1757</strain>
    </source>
</reference>
<protein>
    <submittedName>
        <fullName evidence="2">Uncharacterized protein</fullName>
    </submittedName>
</protein>
<dbReference type="Proteomes" id="UP000068167">
    <property type="component" value="Chromosome"/>
</dbReference>
<name>A0A0K1RWB7_9CHRO</name>
<feature type="region of interest" description="Disordered" evidence="1">
    <location>
        <begin position="21"/>
        <end position="40"/>
    </location>
</feature>
<dbReference type="EMBL" id="CP011339">
    <property type="protein sequence ID" value="AKV66174.1"/>
    <property type="molecule type" value="Genomic_DNA"/>
</dbReference>
<sequence>MIATAEIKPVSKVAKNSISSLIVQAQKPARKSPEKPLTQS</sequence>
<proteinExistence type="predicted"/>
<organism evidence="2 3">
    <name type="scientific">Microcystis panniformis FACHB-1757</name>
    <dbReference type="NCBI Taxonomy" id="1638788"/>
    <lineage>
        <taxon>Bacteria</taxon>
        <taxon>Bacillati</taxon>
        <taxon>Cyanobacteriota</taxon>
        <taxon>Cyanophyceae</taxon>
        <taxon>Oscillatoriophycideae</taxon>
        <taxon>Chroococcales</taxon>
        <taxon>Microcystaceae</taxon>
        <taxon>Microcystis</taxon>
    </lineage>
</organism>
<keyword evidence="3" id="KW-1185">Reference proteome</keyword>
<gene>
    <name evidence="2" type="ORF">VL20_985</name>
</gene>
<evidence type="ECO:0000256" key="1">
    <source>
        <dbReference type="SAM" id="MobiDB-lite"/>
    </source>
</evidence>
<evidence type="ECO:0000313" key="2">
    <source>
        <dbReference type="EMBL" id="AKV66174.1"/>
    </source>
</evidence>
<evidence type="ECO:0000313" key="3">
    <source>
        <dbReference type="Proteomes" id="UP000068167"/>
    </source>
</evidence>
<dbReference type="KEGG" id="mpk:VL20_985"/>